<dbReference type="EMBL" id="AP023396">
    <property type="protein sequence ID" value="BCK58932.1"/>
    <property type="molecule type" value="Genomic_DNA"/>
</dbReference>
<feature type="chain" id="PRO_5038646996" description="Lipoprotein" evidence="2">
    <location>
        <begin position="21"/>
        <end position="77"/>
    </location>
</feature>
<evidence type="ECO:0008006" key="5">
    <source>
        <dbReference type="Google" id="ProtNLM"/>
    </source>
</evidence>
<evidence type="ECO:0000256" key="2">
    <source>
        <dbReference type="SAM" id="SignalP"/>
    </source>
</evidence>
<reference evidence="3 4" key="1">
    <citation type="submission" date="2020-08" db="EMBL/GenBank/DDBJ databases">
        <title>Genome Sequencing of Nocardia wallacei strain FMUON74 and assembly.</title>
        <authorList>
            <person name="Toyokawa M."/>
            <person name="Uesaka K."/>
        </authorList>
    </citation>
    <scope>NUCLEOTIDE SEQUENCE [LARGE SCALE GENOMIC DNA]</scope>
    <source>
        <strain evidence="3 4">FMUON74</strain>
    </source>
</reference>
<dbReference type="RefSeq" id="WP_187685595.1">
    <property type="nucleotide sequence ID" value="NZ_AP023396.1"/>
</dbReference>
<feature type="compositionally biased region" description="Basic and acidic residues" evidence="1">
    <location>
        <begin position="48"/>
        <end position="67"/>
    </location>
</feature>
<sequence length="77" mass="8026">MQKLAIAVLAAGAVAVTLTACDPDSGSGTSELRRNTPGTTTVAPTTSERPKLRLPDIRFPRPERDPTSAEPPTGTPN</sequence>
<dbReference type="KEGG" id="nwl:NWFMUON74_67040"/>
<dbReference type="Proteomes" id="UP000516173">
    <property type="component" value="Chromosome"/>
</dbReference>
<keyword evidence="4" id="KW-1185">Reference proteome</keyword>
<proteinExistence type="predicted"/>
<evidence type="ECO:0000313" key="3">
    <source>
        <dbReference type="EMBL" id="BCK58932.1"/>
    </source>
</evidence>
<evidence type="ECO:0000256" key="1">
    <source>
        <dbReference type="SAM" id="MobiDB-lite"/>
    </source>
</evidence>
<dbReference type="PROSITE" id="PS51257">
    <property type="entry name" value="PROKAR_LIPOPROTEIN"/>
    <property type="match status" value="1"/>
</dbReference>
<protein>
    <recommendedName>
        <fullName evidence="5">Lipoprotein</fullName>
    </recommendedName>
</protein>
<accession>A0A7G1KV38</accession>
<gene>
    <name evidence="3" type="ORF">NWFMUON74_67040</name>
</gene>
<evidence type="ECO:0000313" key="4">
    <source>
        <dbReference type="Proteomes" id="UP000516173"/>
    </source>
</evidence>
<organism evidence="3 4">
    <name type="scientific">Nocardia wallacei</name>
    <dbReference type="NCBI Taxonomy" id="480035"/>
    <lineage>
        <taxon>Bacteria</taxon>
        <taxon>Bacillati</taxon>
        <taxon>Actinomycetota</taxon>
        <taxon>Actinomycetes</taxon>
        <taxon>Mycobacteriales</taxon>
        <taxon>Nocardiaceae</taxon>
        <taxon>Nocardia</taxon>
    </lineage>
</organism>
<dbReference type="GeneID" id="80351085"/>
<feature type="region of interest" description="Disordered" evidence="1">
    <location>
        <begin position="20"/>
        <end position="77"/>
    </location>
</feature>
<feature type="compositionally biased region" description="Low complexity" evidence="1">
    <location>
        <begin position="36"/>
        <end position="46"/>
    </location>
</feature>
<dbReference type="AlphaFoldDB" id="A0A7G1KV38"/>
<name>A0A7G1KV38_9NOCA</name>
<feature type="signal peptide" evidence="2">
    <location>
        <begin position="1"/>
        <end position="20"/>
    </location>
</feature>
<keyword evidence="2" id="KW-0732">Signal</keyword>